<gene>
    <name evidence="2" type="ORF">Athai_28970</name>
</gene>
<feature type="domain" description="HTH luxR-type" evidence="1">
    <location>
        <begin position="116"/>
        <end position="173"/>
    </location>
</feature>
<dbReference type="InterPro" id="IPR036388">
    <property type="entry name" value="WH-like_DNA-bd_sf"/>
</dbReference>
<evidence type="ECO:0000313" key="3">
    <source>
        <dbReference type="Proteomes" id="UP000611640"/>
    </source>
</evidence>
<dbReference type="RefSeq" id="WP_203961936.1">
    <property type="nucleotide sequence ID" value="NZ_AP023355.1"/>
</dbReference>
<name>A0A7R7DP99_9ACTN</name>
<dbReference type="AlphaFoldDB" id="A0A7R7DP99"/>
<reference evidence="2 3" key="1">
    <citation type="submission" date="2020-08" db="EMBL/GenBank/DDBJ databases">
        <title>Whole genome shotgun sequence of Actinocatenispora thailandica NBRC 105041.</title>
        <authorList>
            <person name="Komaki H."/>
            <person name="Tamura T."/>
        </authorList>
    </citation>
    <scope>NUCLEOTIDE SEQUENCE [LARGE SCALE GENOMIC DNA]</scope>
    <source>
        <strain evidence="2 3">NBRC 105041</strain>
    </source>
</reference>
<evidence type="ECO:0000259" key="1">
    <source>
        <dbReference type="SMART" id="SM00421"/>
    </source>
</evidence>
<dbReference type="Gene3D" id="1.10.10.10">
    <property type="entry name" value="Winged helix-like DNA-binding domain superfamily/Winged helix DNA-binding domain"/>
    <property type="match status" value="1"/>
</dbReference>
<dbReference type="SMART" id="SM00421">
    <property type="entry name" value="HTH_LUXR"/>
    <property type="match status" value="1"/>
</dbReference>
<proteinExistence type="predicted"/>
<dbReference type="SUPFAM" id="SSF46894">
    <property type="entry name" value="C-terminal effector domain of the bipartite response regulators"/>
    <property type="match status" value="1"/>
</dbReference>
<keyword evidence="3" id="KW-1185">Reference proteome</keyword>
<dbReference type="Proteomes" id="UP000611640">
    <property type="component" value="Chromosome"/>
</dbReference>
<dbReference type="InterPro" id="IPR016032">
    <property type="entry name" value="Sig_transdc_resp-reg_C-effctor"/>
</dbReference>
<dbReference type="GO" id="GO:0006355">
    <property type="term" value="P:regulation of DNA-templated transcription"/>
    <property type="evidence" value="ECO:0007669"/>
    <property type="project" value="InterPro"/>
</dbReference>
<evidence type="ECO:0000313" key="2">
    <source>
        <dbReference type="EMBL" id="BCJ35394.1"/>
    </source>
</evidence>
<sequence length="182" mass="19295">MGGPAPRYLVASAAEATIVLRRMARSGWRTREGFALPEAAWDVAEQRLMLFGRVPDIDTAALAVLAAARGAGVVVIADDRSEPGRAVLADLSRIGAVLRDPNVDPVDDAAGHGDDGLPLTDEQRQLLDRLGAGETIAAAAEAEFLSLRTANRRIAEARKALGVRTTREAVLTYLRSARGETA</sequence>
<accession>A0A7R7DP99</accession>
<dbReference type="GO" id="GO:0003677">
    <property type="term" value="F:DNA binding"/>
    <property type="evidence" value="ECO:0007669"/>
    <property type="project" value="InterPro"/>
</dbReference>
<dbReference type="KEGG" id="atl:Athai_28970"/>
<organism evidence="2 3">
    <name type="scientific">Actinocatenispora thailandica</name>
    <dbReference type="NCBI Taxonomy" id="227318"/>
    <lineage>
        <taxon>Bacteria</taxon>
        <taxon>Bacillati</taxon>
        <taxon>Actinomycetota</taxon>
        <taxon>Actinomycetes</taxon>
        <taxon>Micromonosporales</taxon>
        <taxon>Micromonosporaceae</taxon>
        <taxon>Actinocatenispora</taxon>
    </lineage>
</organism>
<dbReference type="InterPro" id="IPR000792">
    <property type="entry name" value="Tscrpt_reg_LuxR_C"/>
</dbReference>
<dbReference type="EMBL" id="AP023355">
    <property type="protein sequence ID" value="BCJ35394.1"/>
    <property type="molecule type" value="Genomic_DNA"/>
</dbReference>
<protein>
    <recommendedName>
        <fullName evidence="1">HTH luxR-type domain-containing protein</fullName>
    </recommendedName>
</protein>